<reference evidence="1 2" key="1">
    <citation type="submission" date="2013-12" db="EMBL/GenBank/DDBJ databases">
        <title>Draft genome of the parsitic nematode Ancylostoma duodenale.</title>
        <authorList>
            <person name="Mitreva M."/>
        </authorList>
    </citation>
    <scope>NUCLEOTIDE SEQUENCE [LARGE SCALE GENOMIC DNA]</scope>
    <source>
        <strain evidence="1 2">Zhejiang</strain>
    </source>
</reference>
<accession>A0A0C2C3G1</accession>
<dbReference type="AlphaFoldDB" id="A0A0C2C3G1"/>
<name>A0A0C2C3G1_9BILA</name>
<dbReference type="EMBL" id="KN779676">
    <property type="protein sequence ID" value="KIH44182.1"/>
    <property type="molecule type" value="Genomic_DNA"/>
</dbReference>
<evidence type="ECO:0000313" key="1">
    <source>
        <dbReference type="EMBL" id="KIH44182.1"/>
    </source>
</evidence>
<proteinExistence type="predicted"/>
<sequence length="79" mass="8618">MVRLLHEVLQGKIQCSSCPSSGQNPLDDSGTREGQMEGLLTPARYIRRSTGVKVIKVIANVECDRVMAKSVESIAWADS</sequence>
<evidence type="ECO:0000313" key="2">
    <source>
        <dbReference type="Proteomes" id="UP000054047"/>
    </source>
</evidence>
<keyword evidence="2" id="KW-1185">Reference proteome</keyword>
<organism evidence="1 2">
    <name type="scientific">Ancylostoma duodenale</name>
    <dbReference type="NCBI Taxonomy" id="51022"/>
    <lineage>
        <taxon>Eukaryota</taxon>
        <taxon>Metazoa</taxon>
        <taxon>Ecdysozoa</taxon>
        <taxon>Nematoda</taxon>
        <taxon>Chromadorea</taxon>
        <taxon>Rhabditida</taxon>
        <taxon>Rhabditina</taxon>
        <taxon>Rhabditomorpha</taxon>
        <taxon>Strongyloidea</taxon>
        <taxon>Ancylostomatidae</taxon>
        <taxon>Ancylostomatinae</taxon>
        <taxon>Ancylostoma</taxon>
    </lineage>
</organism>
<dbReference type="Proteomes" id="UP000054047">
    <property type="component" value="Unassembled WGS sequence"/>
</dbReference>
<protein>
    <submittedName>
        <fullName evidence="1">Uncharacterized protein</fullName>
    </submittedName>
</protein>
<gene>
    <name evidence="1" type="ORF">ANCDUO_25800</name>
</gene>